<keyword evidence="1 4" id="KW-0349">Heme</keyword>
<gene>
    <name evidence="7" type="ORF">EDF85_3015</name>
</gene>
<sequence>MKTTRLRHSLTAGTLAMLACAVLPPAVAEDGKAILNAKCMACHTPEGNDALSRISYQHKGQP</sequence>
<proteinExistence type="predicted"/>
<dbReference type="Gene3D" id="1.10.760.10">
    <property type="entry name" value="Cytochrome c-like domain"/>
    <property type="match status" value="1"/>
</dbReference>
<feature type="chain" id="PRO_5040855902" evidence="5">
    <location>
        <begin position="29"/>
        <end position="62"/>
    </location>
</feature>
<evidence type="ECO:0000256" key="3">
    <source>
        <dbReference type="ARBA" id="ARBA00023004"/>
    </source>
</evidence>
<dbReference type="Pfam" id="PF00034">
    <property type="entry name" value="Cytochrom_C"/>
    <property type="match status" value="1"/>
</dbReference>
<feature type="domain" description="Cytochrome c" evidence="6">
    <location>
        <begin position="26"/>
        <end position="62"/>
    </location>
</feature>
<comment type="caution">
    <text evidence="7">The sequence shown here is derived from an EMBL/GenBank/DDBJ whole genome shotgun (WGS) entry which is preliminary data.</text>
</comment>
<dbReference type="GO" id="GO:0046872">
    <property type="term" value="F:metal ion binding"/>
    <property type="evidence" value="ECO:0007669"/>
    <property type="project" value="UniProtKB-KW"/>
</dbReference>
<evidence type="ECO:0000256" key="4">
    <source>
        <dbReference type="PROSITE-ProRule" id="PRU00433"/>
    </source>
</evidence>
<evidence type="ECO:0000256" key="5">
    <source>
        <dbReference type="SAM" id="SignalP"/>
    </source>
</evidence>
<name>A0A9X8EHV0_PSEPU</name>
<accession>A0A9X8EHV0</accession>
<dbReference type="PROSITE" id="PS51257">
    <property type="entry name" value="PROKAR_LIPOPROTEIN"/>
    <property type="match status" value="1"/>
</dbReference>
<dbReference type="InterPro" id="IPR036909">
    <property type="entry name" value="Cyt_c-like_dom_sf"/>
</dbReference>
<evidence type="ECO:0000313" key="8">
    <source>
        <dbReference type="Proteomes" id="UP000269115"/>
    </source>
</evidence>
<feature type="signal peptide" evidence="5">
    <location>
        <begin position="1"/>
        <end position="28"/>
    </location>
</feature>
<keyword evidence="5" id="KW-0732">Signal</keyword>
<evidence type="ECO:0000256" key="1">
    <source>
        <dbReference type="ARBA" id="ARBA00022617"/>
    </source>
</evidence>
<dbReference type="Proteomes" id="UP000269115">
    <property type="component" value="Unassembled WGS sequence"/>
</dbReference>
<dbReference type="RefSeq" id="WP_078480933.1">
    <property type="nucleotide sequence ID" value="NZ_LKGZ01000001.1"/>
</dbReference>
<dbReference type="InterPro" id="IPR009056">
    <property type="entry name" value="Cyt_c-like_dom"/>
</dbReference>
<dbReference type="AlphaFoldDB" id="A0A9X8EHV0"/>
<evidence type="ECO:0000259" key="6">
    <source>
        <dbReference type="PROSITE" id="PS51007"/>
    </source>
</evidence>
<dbReference type="GO" id="GO:0009055">
    <property type="term" value="F:electron transfer activity"/>
    <property type="evidence" value="ECO:0007669"/>
    <property type="project" value="InterPro"/>
</dbReference>
<organism evidence="7 8">
    <name type="scientific">Pseudomonas putida</name>
    <name type="common">Arthrobacter siderocapsulatus</name>
    <dbReference type="NCBI Taxonomy" id="303"/>
    <lineage>
        <taxon>Bacteria</taxon>
        <taxon>Pseudomonadati</taxon>
        <taxon>Pseudomonadota</taxon>
        <taxon>Gammaproteobacteria</taxon>
        <taxon>Pseudomonadales</taxon>
        <taxon>Pseudomonadaceae</taxon>
        <taxon>Pseudomonas</taxon>
    </lineage>
</organism>
<protein>
    <submittedName>
        <fullName evidence="7">Cytochrome c</fullName>
    </submittedName>
</protein>
<evidence type="ECO:0000256" key="2">
    <source>
        <dbReference type="ARBA" id="ARBA00022723"/>
    </source>
</evidence>
<dbReference type="PROSITE" id="PS51007">
    <property type="entry name" value="CYTC"/>
    <property type="match status" value="1"/>
</dbReference>
<evidence type="ECO:0000313" key="7">
    <source>
        <dbReference type="EMBL" id="ROQ48714.1"/>
    </source>
</evidence>
<dbReference type="EMBL" id="RJUR01000014">
    <property type="protein sequence ID" value="ROQ48714.1"/>
    <property type="molecule type" value="Genomic_DNA"/>
</dbReference>
<keyword evidence="3 4" id="KW-0408">Iron</keyword>
<dbReference type="SUPFAM" id="SSF46626">
    <property type="entry name" value="Cytochrome c"/>
    <property type="match status" value="1"/>
</dbReference>
<dbReference type="GO" id="GO:0020037">
    <property type="term" value="F:heme binding"/>
    <property type="evidence" value="ECO:0007669"/>
    <property type="project" value="InterPro"/>
</dbReference>
<reference evidence="7 8" key="1">
    <citation type="submission" date="2018-11" db="EMBL/GenBank/DDBJ databases">
        <title>Genomic analyses of the natural microbiome of Caenorhabditis elegans.</title>
        <authorList>
            <person name="Samuel B."/>
        </authorList>
    </citation>
    <scope>NUCLEOTIDE SEQUENCE [LARGE SCALE GENOMIC DNA]</scope>
    <source>
        <strain evidence="7 8">BIGb0473</strain>
    </source>
</reference>
<keyword evidence="2 4" id="KW-0479">Metal-binding</keyword>